<organismHost>
    <name type="scientific">Pseudomonas aeruginosa</name>
    <dbReference type="NCBI Taxonomy" id="287"/>
</organismHost>
<dbReference type="EMBL" id="HQ630627">
    <property type="protein sequence ID" value="AEH03659.1"/>
    <property type="molecule type" value="Genomic_DNA"/>
</dbReference>
<protein>
    <submittedName>
        <fullName evidence="1">Uncharacterized protein 236</fullName>
    </submittedName>
</protein>
<dbReference type="GeneID" id="26643764"/>
<sequence length="322" mass="35027">MIRLNLSSFGTVSSIKIYRGSVRVNSITEVVEPPIATLAAGTTTWDDTTAVKDTVYHYYIVNVLPDSRTVAAMRRSFAIAEYTNPGPGGTTPLLGDFWNGYFGTVAFTSIVDRTAFRSQLALSTGNFVDSTNLPVNCHKFQVNGKTIYIPDHSFFSGVNWKATYEAGIMFPEARDYFSDLPSTVTSTLTATVQGKTYTNGSNVYKVYAPSLGDRIVYTDLTDAATGMAVIGDQVTSTIDRVYTVQSSSFVYSWLRDKYNSQDITTSYNRNSGFGVTFQVGAVLSNGQAVQRGTTTNFGTLASTTTATGGTTRGYLPFLELVR</sequence>
<organism evidence="1 2">
    <name type="scientific">Pseudomonas phage PhiPA3</name>
    <name type="common">Pseudomonas aeruginosa phage PhiPA3</name>
    <dbReference type="NCBI Taxonomy" id="998086"/>
    <lineage>
        <taxon>Viruses</taxon>
        <taxon>Duplodnaviria</taxon>
        <taxon>Heunggongvirae</taxon>
        <taxon>Uroviricota</taxon>
        <taxon>Caudoviricetes</taxon>
        <taxon>Chimalliviridae</taxon>
        <taxon>Miltoncavirus</taxon>
        <taxon>Miltoncavirus PhiPA3</taxon>
    </lineage>
</organism>
<proteinExistence type="predicted"/>
<gene>
    <name evidence="1" type="primary">236</name>
</gene>
<dbReference type="KEGG" id="vg:26643764"/>
<name>F8SJ79_BPPA3</name>
<dbReference type="RefSeq" id="YP_009217315.1">
    <property type="nucleotide sequence ID" value="NC_028999.1"/>
</dbReference>
<accession>F8SJ79</accession>
<evidence type="ECO:0000313" key="2">
    <source>
        <dbReference type="Proteomes" id="UP000008388"/>
    </source>
</evidence>
<evidence type="ECO:0000313" key="1">
    <source>
        <dbReference type="EMBL" id="AEH03659.1"/>
    </source>
</evidence>
<reference evidence="1 2" key="1">
    <citation type="journal article" date="2011" name="Microbiology">
        <title>The Pseudomonas aeruginosa generalized transducing phage phiPA3 is a new member of the phiKZ-like group of 'jumbo' phages, and infects model laboratory strains and clinical isolates from cystic fibrosis patients.</title>
        <authorList>
            <person name="Monson R."/>
            <person name="Foulds I."/>
            <person name="Foweraker J."/>
            <person name="Welch M."/>
            <person name="Salmond G.P."/>
        </authorList>
    </citation>
    <scope>NUCLEOTIDE SEQUENCE [LARGE SCALE GENOMIC DNA]</scope>
</reference>
<dbReference type="Proteomes" id="UP000008388">
    <property type="component" value="Segment"/>
</dbReference>
<keyword evidence="2" id="KW-1185">Reference proteome</keyword>